<organism evidence="1">
    <name type="scientific">Arundo donax</name>
    <name type="common">Giant reed</name>
    <name type="synonym">Donax arundinaceus</name>
    <dbReference type="NCBI Taxonomy" id="35708"/>
    <lineage>
        <taxon>Eukaryota</taxon>
        <taxon>Viridiplantae</taxon>
        <taxon>Streptophyta</taxon>
        <taxon>Embryophyta</taxon>
        <taxon>Tracheophyta</taxon>
        <taxon>Spermatophyta</taxon>
        <taxon>Magnoliopsida</taxon>
        <taxon>Liliopsida</taxon>
        <taxon>Poales</taxon>
        <taxon>Poaceae</taxon>
        <taxon>PACMAD clade</taxon>
        <taxon>Arundinoideae</taxon>
        <taxon>Arundineae</taxon>
        <taxon>Arundo</taxon>
    </lineage>
</organism>
<dbReference type="EMBL" id="GBRH01230209">
    <property type="protein sequence ID" value="JAD67686.1"/>
    <property type="molecule type" value="Transcribed_RNA"/>
</dbReference>
<reference evidence="1" key="2">
    <citation type="journal article" date="2015" name="Data Brief">
        <title>Shoot transcriptome of the giant reed, Arundo donax.</title>
        <authorList>
            <person name="Barrero R.A."/>
            <person name="Guerrero F.D."/>
            <person name="Moolhuijzen P."/>
            <person name="Goolsby J.A."/>
            <person name="Tidwell J."/>
            <person name="Bellgard S.E."/>
            <person name="Bellgard M.I."/>
        </authorList>
    </citation>
    <scope>NUCLEOTIDE SEQUENCE</scope>
    <source>
        <tissue evidence="1">Shoot tissue taken approximately 20 cm above the soil surface</tissue>
    </source>
</reference>
<proteinExistence type="predicted"/>
<name>A0A0A9BWL3_ARUDO</name>
<protein>
    <submittedName>
        <fullName evidence="1">Uncharacterized protein</fullName>
    </submittedName>
</protein>
<dbReference type="AlphaFoldDB" id="A0A0A9BWL3"/>
<evidence type="ECO:0000313" key="1">
    <source>
        <dbReference type="EMBL" id="JAD67686.1"/>
    </source>
</evidence>
<accession>A0A0A9BWL3</accession>
<sequence length="19" mass="2200">MTKTTSRLVYHFSLSGADW</sequence>
<reference evidence="1" key="1">
    <citation type="submission" date="2014-09" db="EMBL/GenBank/DDBJ databases">
        <authorList>
            <person name="Magalhaes I.L.F."/>
            <person name="Oliveira U."/>
            <person name="Santos F.R."/>
            <person name="Vidigal T.H.D.A."/>
            <person name="Brescovit A.D."/>
            <person name="Santos A.J."/>
        </authorList>
    </citation>
    <scope>NUCLEOTIDE SEQUENCE</scope>
    <source>
        <tissue evidence="1">Shoot tissue taken approximately 20 cm above the soil surface</tissue>
    </source>
</reference>